<gene>
    <name evidence="1" type="ORF">NQ176_g1429</name>
</gene>
<sequence>MMASELKYGNQATTKLESGIIDQDSASQEKPVEYASTALPETNLDKGIIGWDGQDDPDMPLNWTKSKKWTSALLLSLMTLMTPLSSSILAPSIASVSKEFAPSLESLIAFRFLAGVGGSAVMTLGGGSISDVFHREERGLGLAIWSIGIVIGPSLGPLIGAFVAETIGWRWNGWIVLIPSAVVAVLMAIFCPESHHKVLMQRKVARMKQTLGREDLLSCYAISEAAPSQSQVLINGMMRPLKMMTLSPIVVSLSFHASFLYGTLYLLFNTISAVFRGKYGWSLGRSGLAYIPLGLGFIFGLALFAKTSDRTIVRLTQQNGGVFLPEMRLANSMWYACLVPSSFFWYGWTVQYKVHWIVPLLGLFPFAVGIVGVWQCYQAYLVDAFGSQYAASALAAFTVLRSVVAAFLPLAGPSMFKELGLGWGCSLLGFITVAMIPIPALVERKGAWLRSKYILS</sequence>
<evidence type="ECO:0000313" key="1">
    <source>
        <dbReference type="EMBL" id="KAJ2982382.1"/>
    </source>
</evidence>
<accession>A0ACC1NTY9</accession>
<evidence type="ECO:0000313" key="2">
    <source>
        <dbReference type="Proteomes" id="UP001143910"/>
    </source>
</evidence>
<proteinExistence type="predicted"/>
<comment type="caution">
    <text evidence="1">The sequence shown here is derived from an EMBL/GenBank/DDBJ whole genome shotgun (WGS) entry which is preliminary data.</text>
</comment>
<dbReference type="EMBL" id="JANJQO010000079">
    <property type="protein sequence ID" value="KAJ2982382.1"/>
    <property type="molecule type" value="Genomic_DNA"/>
</dbReference>
<keyword evidence="2" id="KW-1185">Reference proteome</keyword>
<protein>
    <submittedName>
        <fullName evidence="1">Uncharacterized protein</fullName>
    </submittedName>
</protein>
<reference evidence="1" key="1">
    <citation type="submission" date="2022-08" db="EMBL/GenBank/DDBJ databases">
        <title>Genome Sequence of Lecanicillium fungicola.</title>
        <authorList>
            <person name="Buettner E."/>
        </authorList>
    </citation>
    <scope>NUCLEOTIDE SEQUENCE</scope>
    <source>
        <strain evidence="1">Babe33</strain>
    </source>
</reference>
<organism evidence="1 2">
    <name type="scientific">Zarea fungicola</name>
    <dbReference type="NCBI Taxonomy" id="93591"/>
    <lineage>
        <taxon>Eukaryota</taxon>
        <taxon>Fungi</taxon>
        <taxon>Dikarya</taxon>
        <taxon>Ascomycota</taxon>
        <taxon>Pezizomycotina</taxon>
        <taxon>Sordariomycetes</taxon>
        <taxon>Hypocreomycetidae</taxon>
        <taxon>Hypocreales</taxon>
        <taxon>Cordycipitaceae</taxon>
        <taxon>Zarea</taxon>
    </lineage>
</organism>
<name>A0ACC1NTY9_9HYPO</name>
<dbReference type="Proteomes" id="UP001143910">
    <property type="component" value="Unassembled WGS sequence"/>
</dbReference>